<feature type="domain" description="OmpA-like" evidence="2">
    <location>
        <begin position="88"/>
        <end position="230"/>
    </location>
</feature>
<dbReference type="InterPro" id="IPR006665">
    <property type="entry name" value="OmpA-like"/>
</dbReference>
<dbReference type="PANTHER" id="PTHR30329:SF20">
    <property type="entry name" value="EXPORTED PROTEIN"/>
    <property type="match status" value="1"/>
</dbReference>
<dbReference type="PROSITE" id="PS51123">
    <property type="entry name" value="OMPA_2"/>
    <property type="match status" value="1"/>
</dbReference>
<reference evidence="3" key="2">
    <citation type="submission" date="2021-04" db="EMBL/GenBank/DDBJ databases">
        <authorList>
            <person name="Gilroy R."/>
        </authorList>
    </citation>
    <scope>NUCLEOTIDE SEQUENCE</scope>
    <source>
        <strain evidence="3">ChiHecec2B26-446</strain>
    </source>
</reference>
<dbReference type="EMBL" id="DXHV01000048">
    <property type="protein sequence ID" value="HIW00428.1"/>
    <property type="molecule type" value="Genomic_DNA"/>
</dbReference>
<protein>
    <submittedName>
        <fullName evidence="3">OmpA family protein</fullName>
    </submittedName>
</protein>
<accession>A0A9D1PW67</accession>
<dbReference type="GO" id="GO:0016020">
    <property type="term" value="C:membrane"/>
    <property type="evidence" value="ECO:0007669"/>
    <property type="project" value="UniProtKB-UniRule"/>
</dbReference>
<reference evidence="3" key="1">
    <citation type="journal article" date="2021" name="PeerJ">
        <title>Extensive microbial diversity within the chicken gut microbiome revealed by metagenomics and culture.</title>
        <authorList>
            <person name="Gilroy R."/>
            <person name="Ravi A."/>
            <person name="Getino M."/>
            <person name="Pursley I."/>
            <person name="Horton D.L."/>
            <person name="Alikhan N.F."/>
            <person name="Baker D."/>
            <person name="Gharbi K."/>
            <person name="Hall N."/>
            <person name="Watson M."/>
            <person name="Adriaenssens E.M."/>
            <person name="Foster-Nyarko E."/>
            <person name="Jarju S."/>
            <person name="Secka A."/>
            <person name="Antonio M."/>
            <person name="Oren A."/>
            <person name="Chaudhuri R.R."/>
            <person name="La Ragione R."/>
            <person name="Hildebrand F."/>
            <person name="Pallen M.J."/>
        </authorList>
    </citation>
    <scope>NUCLEOTIDE SEQUENCE</scope>
    <source>
        <strain evidence="3">ChiHecec2B26-446</strain>
    </source>
</reference>
<evidence type="ECO:0000256" key="1">
    <source>
        <dbReference type="PROSITE-ProRule" id="PRU00473"/>
    </source>
</evidence>
<organism evidence="3 4">
    <name type="scientific">Candidatus Desulfovibrio intestinipullorum</name>
    <dbReference type="NCBI Taxonomy" id="2838536"/>
    <lineage>
        <taxon>Bacteria</taxon>
        <taxon>Pseudomonadati</taxon>
        <taxon>Thermodesulfobacteriota</taxon>
        <taxon>Desulfovibrionia</taxon>
        <taxon>Desulfovibrionales</taxon>
        <taxon>Desulfovibrionaceae</taxon>
        <taxon>Desulfovibrio</taxon>
    </lineage>
</organism>
<name>A0A9D1PW67_9BACT</name>
<comment type="caution">
    <text evidence="3">The sequence shown here is derived from an EMBL/GenBank/DDBJ whole genome shotgun (WGS) entry which is preliminary data.</text>
</comment>
<dbReference type="InterPro" id="IPR050330">
    <property type="entry name" value="Bact_OuterMem_StrucFunc"/>
</dbReference>
<dbReference type="Pfam" id="PF00691">
    <property type="entry name" value="OmpA"/>
    <property type="match status" value="1"/>
</dbReference>
<evidence type="ECO:0000313" key="3">
    <source>
        <dbReference type="EMBL" id="HIW00428.1"/>
    </source>
</evidence>
<dbReference type="AlphaFoldDB" id="A0A9D1PW67"/>
<dbReference type="Proteomes" id="UP000886752">
    <property type="component" value="Unassembled WGS sequence"/>
</dbReference>
<gene>
    <name evidence="3" type="ORF">H9894_04490</name>
</gene>
<dbReference type="PANTHER" id="PTHR30329">
    <property type="entry name" value="STATOR ELEMENT OF FLAGELLAR MOTOR COMPLEX"/>
    <property type="match status" value="1"/>
</dbReference>
<proteinExistence type="predicted"/>
<dbReference type="InterPro" id="IPR036737">
    <property type="entry name" value="OmpA-like_sf"/>
</dbReference>
<evidence type="ECO:0000313" key="4">
    <source>
        <dbReference type="Proteomes" id="UP000886752"/>
    </source>
</evidence>
<evidence type="ECO:0000259" key="2">
    <source>
        <dbReference type="PROSITE" id="PS51123"/>
    </source>
</evidence>
<sequence>MFPFAKRPASQMPQADNPYWMSFSDMMSGMLIIFILVCITLLFKLSQMVEQVTANVEELRTSSRVRSAILEDIYNLLAEQGIEVIINEDQTILRIPEESFHFKTGEFAIQEELRSTAEKIGRAIHTAITRDKRWQYLDTVFVEGHSDSRKAPNYRMGNWELSALRAISLWQFWTEETDYGASMKELRNREGKLLFSVSGYAATRRVAEVEDSEDAMRKNRRIDIRFTTRQPSIMEMQDVIKPLQ</sequence>
<dbReference type="SUPFAM" id="SSF103088">
    <property type="entry name" value="OmpA-like"/>
    <property type="match status" value="1"/>
</dbReference>
<keyword evidence="1" id="KW-0472">Membrane</keyword>
<dbReference type="Gene3D" id="3.30.1330.60">
    <property type="entry name" value="OmpA-like domain"/>
    <property type="match status" value="1"/>
</dbReference>